<sequence>MLVQICPASLLWTVVSLNSRIGEVVTSRLFVLTSSFIVTEFGNPPALFSDLEENDLERLERCQQPFCPWCSL</sequence>
<evidence type="ECO:0000313" key="1">
    <source>
        <dbReference type="EMBL" id="BBN08138.1"/>
    </source>
</evidence>
<proteinExistence type="predicted"/>
<name>A0AAF6B804_MARPO</name>
<dbReference type="Proteomes" id="UP001162541">
    <property type="component" value="Chromosome 4"/>
</dbReference>
<dbReference type="AlphaFoldDB" id="A0AAF6B804"/>
<gene>
    <name evidence="1" type="ORF">Mp_4g09190</name>
</gene>
<protein>
    <submittedName>
        <fullName evidence="1">Uncharacterized protein</fullName>
    </submittedName>
</protein>
<evidence type="ECO:0000313" key="2">
    <source>
        <dbReference type="Proteomes" id="UP001162541"/>
    </source>
</evidence>
<organism evidence="1 2">
    <name type="scientific">Marchantia polymorpha subsp. ruderalis</name>
    <dbReference type="NCBI Taxonomy" id="1480154"/>
    <lineage>
        <taxon>Eukaryota</taxon>
        <taxon>Viridiplantae</taxon>
        <taxon>Streptophyta</taxon>
        <taxon>Embryophyta</taxon>
        <taxon>Marchantiophyta</taxon>
        <taxon>Marchantiopsida</taxon>
        <taxon>Marchantiidae</taxon>
        <taxon>Marchantiales</taxon>
        <taxon>Marchantiaceae</taxon>
        <taxon>Marchantia</taxon>
    </lineage>
</organism>
<accession>A0AAF6B804</accession>
<dbReference type="EMBL" id="AP019869">
    <property type="protein sequence ID" value="BBN08138.1"/>
    <property type="molecule type" value="Genomic_DNA"/>
</dbReference>
<reference evidence="2" key="1">
    <citation type="journal article" date="2020" name="Curr. Biol.">
        <title>Chromatin organization in early land plants reveals an ancestral association between H3K27me3, transposons, and constitutive heterochromatin.</title>
        <authorList>
            <person name="Montgomery S.A."/>
            <person name="Tanizawa Y."/>
            <person name="Galik B."/>
            <person name="Wang N."/>
            <person name="Ito T."/>
            <person name="Mochizuki T."/>
            <person name="Akimcheva S."/>
            <person name="Bowman J.L."/>
            <person name="Cognat V."/>
            <person name="Marechal-Drouard L."/>
            <person name="Ekker H."/>
            <person name="Hong S.F."/>
            <person name="Kohchi T."/>
            <person name="Lin S.S."/>
            <person name="Liu L.D."/>
            <person name="Nakamura Y."/>
            <person name="Valeeva L.R."/>
            <person name="Shakirov E.V."/>
            <person name="Shippen D.E."/>
            <person name="Wei W.L."/>
            <person name="Yagura M."/>
            <person name="Yamaoka S."/>
            <person name="Yamato K.T."/>
            <person name="Liu C."/>
            <person name="Berger F."/>
        </authorList>
    </citation>
    <scope>NUCLEOTIDE SEQUENCE [LARGE SCALE GENOMIC DNA]</scope>
    <source>
        <strain evidence="2">Tak-1</strain>
    </source>
</reference>